<evidence type="ECO:0000256" key="1">
    <source>
        <dbReference type="ARBA" id="ARBA00000085"/>
    </source>
</evidence>
<proteinExistence type="predicted"/>
<dbReference type="Gene3D" id="1.20.5.1930">
    <property type="match status" value="1"/>
</dbReference>
<dbReference type="EMBL" id="FWXI01000010">
    <property type="protein sequence ID" value="SMC82571.1"/>
    <property type="molecule type" value="Genomic_DNA"/>
</dbReference>
<gene>
    <name evidence="10" type="ORF">SAMN04488500_11062</name>
</gene>
<keyword evidence="5" id="KW-0547">Nucleotide-binding</keyword>
<dbReference type="PROSITE" id="PS50109">
    <property type="entry name" value="HIS_KIN"/>
    <property type="match status" value="1"/>
</dbReference>
<evidence type="ECO:0000256" key="7">
    <source>
        <dbReference type="ARBA" id="ARBA00022840"/>
    </source>
</evidence>
<dbReference type="GO" id="GO:0000155">
    <property type="term" value="F:phosphorelay sensor kinase activity"/>
    <property type="evidence" value="ECO:0007669"/>
    <property type="project" value="InterPro"/>
</dbReference>
<keyword evidence="3" id="KW-0597">Phosphoprotein</keyword>
<name>A0A1W2CBS1_9FIRM</name>
<dbReference type="Proteomes" id="UP000192738">
    <property type="component" value="Unassembled WGS sequence"/>
</dbReference>
<dbReference type="GO" id="GO:0005524">
    <property type="term" value="F:ATP binding"/>
    <property type="evidence" value="ECO:0007669"/>
    <property type="project" value="UniProtKB-KW"/>
</dbReference>
<comment type="catalytic activity">
    <reaction evidence="1">
        <text>ATP + protein L-histidine = ADP + protein N-phospho-L-histidine.</text>
        <dbReference type="EC" id="2.7.13.3"/>
    </reaction>
</comment>
<keyword evidence="6 10" id="KW-0418">Kinase</keyword>
<evidence type="ECO:0000313" key="10">
    <source>
        <dbReference type="EMBL" id="SMC82571.1"/>
    </source>
</evidence>
<organism evidence="10 11">
    <name type="scientific">Sporomusa malonica</name>
    <dbReference type="NCBI Taxonomy" id="112901"/>
    <lineage>
        <taxon>Bacteria</taxon>
        <taxon>Bacillati</taxon>
        <taxon>Bacillota</taxon>
        <taxon>Negativicutes</taxon>
        <taxon>Selenomonadales</taxon>
        <taxon>Sporomusaceae</taxon>
        <taxon>Sporomusa</taxon>
    </lineage>
</organism>
<feature type="domain" description="Histidine kinase" evidence="9">
    <location>
        <begin position="171"/>
        <end position="365"/>
    </location>
</feature>
<evidence type="ECO:0000259" key="9">
    <source>
        <dbReference type="PROSITE" id="PS50109"/>
    </source>
</evidence>
<evidence type="ECO:0000256" key="8">
    <source>
        <dbReference type="ARBA" id="ARBA00023012"/>
    </source>
</evidence>
<dbReference type="RefSeq" id="WP_371360990.1">
    <property type="nucleotide sequence ID" value="NZ_CP155572.1"/>
</dbReference>
<dbReference type="InterPro" id="IPR036890">
    <property type="entry name" value="HATPase_C_sf"/>
</dbReference>
<dbReference type="GO" id="GO:0046983">
    <property type="term" value="F:protein dimerization activity"/>
    <property type="evidence" value="ECO:0007669"/>
    <property type="project" value="InterPro"/>
</dbReference>
<evidence type="ECO:0000256" key="4">
    <source>
        <dbReference type="ARBA" id="ARBA00022679"/>
    </source>
</evidence>
<dbReference type="SMART" id="SM00387">
    <property type="entry name" value="HATPase_c"/>
    <property type="match status" value="1"/>
</dbReference>
<dbReference type="InterPro" id="IPR011712">
    <property type="entry name" value="Sig_transdc_His_kin_sub3_dim/P"/>
</dbReference>
<evidence type="ECO:0000256" key="6">
    <source>
        <dbReference type="ARBA" id="ARBA00022777"/>
    </source>
</evidence>
<dbReference type="CDD" id="cd16917">
    <property type="entry name" value="HATPase_UhpB-NarQ-NarX-like"/>
    <property type="match status" value="1"/>
</dbReference>
<protein>
    <recommendedName>
        <fullName evidence="2">histidine kinase</fullName>
        <ecNumber evidence="2">2.7.13.3</ecNumber>
    </recommendedName>
</protein>
<keyword evidence="7" id="KW-0067">ATP-binding</keyword>
<dbReference type="InterPro" id="IPR008599">
    <property type="entry name" value="Diacid_rec"/>
</dbReference>
<dbReference type="Pfam" id="PF07730">
    <property type="entry name" value="HisKA_3"/>
    <property type="match status" value="1"/>
</dbReference>
<dbReference type="InterPro" id="IPR005467">
    <property type="entry name" value="His_kinase_dom"/>
</dbReference>
<sequence>MPQQKITHLCLVKITMELDPRFAQSLVDIVAAELNKNVNITNNHGVIIASFSKERVSHIHEAAARMLTSGPIREFSVTTNDESRLKGVRQGFNVPIMFGDGCVGVIGVTGVPDTAAPYARLAAKFVEAALESNARQEKLVRALKEKEELQSILLNKIISVQEEERKKISRELHDETSQALTSIIVGLRVLSEHVQSEGEREKILEMRDLAVKTLEDVHHLAVQLRPALLDDLGLVAATQKYIENYSRQYNIPLELNVLNLSRERFRPEIEITLYRILQEALTNIAKHASATQVMVTLKKQRTKLILIIKDNGMGFNADILSGVGSDTCLGIHGMHERIALLSGEFYIDSAEGEGTVITVEIPLKRHKKAESGLGQAH</sequence>
<dbReference type="SUPFAM" id="SSF55874">
    <property type="entry name" value="ATPase domain of HSP90 chaperone/DNA topoisomerase II/histidine kinase"/>
    <property type="match status" value="1"/>
</dbReference>
<dbReference type="InterPro" id="IPR050482">
    <property type="entry name" value="Sensor_HK_TwoCompSys"/>
</dbReference>
<dbReference type="AlphaFoldDB" id="A0A1W2CBS1"/>
<keyword evidence="4" id="KW-0808">Transferase</keyword>
<dbReference type="PANTHER" id="PTHR24421:SF10">
    <property type="entry name" value="NITRATE_NITRITE SENSOR PROTEIN NARQ"/>
    <property type="match status" value="1"/>
</dbReference>
<evidence type="ECO:0000256" key="5">
    <source>
        <dbReference type="ARBA" id="ARBA00022741"/>
    </source>
</evidence>
<keyword evidence="8" id="KW-0902">Two-component regulatory system</keyword>
<reference evidence="10 11" key="1">
    <citation type="submission" date="2017-04" db="EMBL/GenBank/DDBJ databases">
        <authorList>
            <person name="Afonso C.L."/>
            <person name="Miller P.J."/>
            <person name="Scott M.A."/>
            <person name="Spackman E."/>
            <person name="Goraichik I."/>
            <person name="Dimitrov K.M."/>
            <person name="Suarez D.L."/>
            <person name="Swayne D.E."/>
        </authorList>
    </citation>
    <scope>NUCLEOTIDE SEQUENCE [LARGE SCALE GENOMIC DNA]</scope>
    <source>
        <strain evidence="10 11">DSM 5090</strain>
    </source>
</reference>
<evidence type="ECO:0000256" key="2">
    <source>
        <dbReference type="ARBA" id="ARBA00012438"/>
    </source>
</evidence>
<evidence type="ECO:0000313" key="11">
    <source>
        <dbReference type="Proteomes" id="UP000192738"/>
    </source>
</evidence>
<dbReference type="STRING" id="112901.SAMN04488500_11062"/>
<dbReference type="InterPro" id="IPR003594">
    <property type="entry name" value="HATPase_dom"/>
</dbReference>
<dbReference type="PANTHER" id="PTHR24421">
    <property type="entry name" value="NITRATE/NITRITE SENSOR PROTEIN NARX-RELATED"/>
    <property type="match status" value="1"/>
</dbReference>
<dbReference type="Pfam" id="PF05651">
    <property type="entry name" value="Diacid_rec"/>
    <property type="match status" value="1"/>
</dbReference>
<dbReference type="EC" id="2.7.13.3" evidence="2"/>
<accession>A0A1W2CBS1</accession>
<dbReference type="Pfam" id="PF02518">
    <property type="entry name" value="HATPase_c"/>
    <property type="match status" value="1"/>
</dbReference>
<dbReference type="Gene3D" id="3.30.565.10">
    <property type="entry name" value="Histidine kinase-like ATPase, C-terminal domain"/>
    <property type="match status" value="1"/>
</dbReference>
<dbReference type="GO" id="GO:0016020">
    <property type="term" value="C:membrane"/>
    <property type="evidence" value="ECO:0007669"/>
    <property type="project" value="InterPro"/>
</dbReference>
<keyword evidence="11" id="KW-1185">Reference proteome</keyword>
<evidence type="ECO:0000256" key="3">
    <source>
        <dbReference type="ARBA" id="ARBA00022553"/>
    </source>
</evidence>